<name>A0A6S7GVB2_PARCT</name>
<dbReference type="InterPro" id="IPR050778">
    <property type="entry name" value="Cueball_EGF_LRP_Nidogen"/>
</dbReference>
<organism evidence="1 2">
    <name type="scientific">Paramuricea clavata</name>
    <name type="common">Red gorgonian</name>
    <name type="synonym">Violescent sea-whip</name>
    <dbReference type="NCBI Taxonomy" id="317549"/>
    <lineage>
        <taxon>Eukaryota</taxon>
        <taxon>Metazoa</taxon>
        <taxon>Cnidaria</taxon>
        <taxon>Anthozoa</taxon>
        <taxon>Octocorallia</taxon>
        <taxon>Malacalcyonacea</taxon>
        <taxon>Plexauridae</taxon>
        <taxon>Paramuricea</taxon>
    </lineage>
</organism>
<dbReference type="PANTHER" id="PTHR46513:SF13">
    <property type="entry name" value="EGF-LIKE DOMAIN-CONTAINING PROTEIN"/>
    <property type="match status" value="1"/>
</dbReference>
<dbReference type="SUPFAM" id="SSF63825">
    <property type="entry name" value="YWTD domain"/>
    <property type="match status" value="1"/>
</dbReference>
<dbReference type="PANTHER" id="PTHR46513">
    <property type="entry name" value="VITELLOGENIN RECEPTOR-LIKE PROTEIN-RELATED-RELATED"/>
    <property type="match status" value="1"/>
</dbReference>
<dbReference type="GO" id="GO:0017147">
    <property type="term" value="F:Wnt-protein binding"/>
    <property type="evidence" value="ECO:0007669"/>
    <property type="project" value="TreeGrafter"/>
</dbReference>
<accession>A0A6S7GVB2</accession>
<dbReference type="InterPro" id="IPR000033">
    <property type="entry name" value="LDLR_classB_rpt"/>
</dbReference>
<evidence type="ECO:0000313" key="1">
    <source>
        <dbReference type="EMBL" id="CAB3995853.1"/>
    </source>
</evidence>
<dbReference type="GO" id="GO:0005886">
    <property type="term" value="C:plasma membrane"/>
    <property type="evidence" value="ECO:0007669"/>
    <property type="project" value="TreeGrafter"/>
</dbReference>
<gene>
    <name evidence="1" type="ORF">PACLA_8A000343</name>
</gene>
<sequence>MIGLIILIYFGGKLIVCNKNIPICDQLLKEHKKYVKDWEQRCLSESRHEINSPCCKAEKDYFQERMRMHTKMCLYEGSYPEPYLLIRTRTKILATDLATFDTTVVMRSLQYNENEGLDIDTLGKKIYFTNASHIYRANFDGTGKETIVENAGPYDITIDWIGRRIFWTVLESEGKINVASLDGQARRVFVNTHYPEHVKVDPTVGGRVNALEYESSVCDGDEVSADNNDEIASCCSSRKQL</sequence>
<dbReference type="Proteomes" id="UP001152795">
    <property type="component" value="Unassembled WGS sequence"/>
</dbReference>
<dbReference type="EMBL" id="CACRXK020002748">
    <property type="protein sequence ID" value="CAB3995853.1"/>
    <property type="molecule type" value="Genomic_DNA"/>
</dbReference>
<protein>
    <submittedName>
        <fullName evidence="1">Uncharacterized protein</fullName>
    </submittedName>
</protein>
<reference evidence="1" key="1">
    <citation type="submission" date="2020-04" db="EMBL/GenBank/DDBJ databases">
        <authorList>
            <person name="Alioto T."/>
            <person name="Alioto T."/>
            <person name="Gomez Garrido J."/>
        </authorList>
    </citation>
    <scope>NUCLEOTIDE SEQUENCE</scope>
    <source>
        <strain evidence="1">A484AB</strain>
    </source>
</reference>
<proteinExistence type="predicted"/>
<dbReference type="Gene3D" id="2.120.10.30">
    <property type="entry name" value="TolB, C-terminal domain"/>
    <property type="match status" value="1"/>
</dbReference>
<keyword evidence="2" id="KW-1185">Reference proteome</keyword>
<dbReference type="SMART" id="SM00135">
    <property type="entry name" value="LY"/>
    <property type="match status" value="2"/>
</dbReference>
<evidence type="ECO:0000313" key="2">
    <source>
        <dbReference type="Proteomes" id="UP001152795"/>
    </source>
</evidence>
<comment type="caution">
    <text evidence="1">The sequence shown here is derived from an EMBL/GenBank/DDBJ whole genome shotgun (WGS) entry which is preliminary data.</text>
</comment>
<dbReference type="GO" id="GO:0060070">
    <property type="term" value="P:canonical Wnt signaling pathway"/>
    <property type="evidence" value="ECO:0007669"/>
    <property type="project" value="TreeGrafter"/>
</dbReference>
<dbReference type="OrthoDB" id="7349521at2759"/>
<dbReference type="InterPro" id="IPR011042">
    <property type="entry name" value="6-blade_b-propeller_TolB-like"/>
</dbReference>
<dbReference type="AlphaFoldDB" id="A0A6S7GVB2"/>
<dbReference type="GO" id="GO:0042813">
    <property type="term" value="F:Wnt receptor activity"/>
    <property type="evidence" value="ECO:0007669"/>
    <property type="project" value="TreeGrafter"/>
</dbReference>